<feature type="signal peptide" evidence="2">
    <location>
        <begin position="1"/>
        <end position="18"/>
    </location>
</feature>
<dbReference type="EMBL" id="JBHUHV010000011">
    <property type="protein sequence ID" value="MFD2065917.1"/>
    <property type="molecule type" value="Genomic_DNA"/>
</dbReference>
<sequence length="208" mass="23569">MKKYMISAFCFVSALMFASCNSDTQTQNNEQQAVNGTPQVAPDSALTEDKQELLMFAARNNMLQVELGRLAVSKGSTDNVQEYGQQLVDWYSNKQNELQELAQQYNVSLPTSMNDEQTEHIKEIQEADANEFDSEYWESVTDAQKEAISHYEDNLNDIEEANATAFSLWARNTLKELQAQREAAESMAFELNNRDGGISRNIRNDNSN</sequence>
<dbReference type="Proteomes" id="UP001597369">
    <property type="component" value="Unassembled WGS sequence"/>
</dbReference>
<dbReference type="PANTHER" id="PTHR38593">
    <property type="entry name" value="BLR2558 PROTEIN"/>
    <property type="match status" value="1"/>
</dbReference>
<evidence type="ECO:0000259" key="3">
    <source>
        <dbReference type="Pfam" id="PF13628"/>
    </source>
</evidence>
<dbReference type="PROSITE" id="PS51257">
    <property type="entry name" value="PROKAR_LIPOPROTEIN"/>
    <property type="match status" value="1"/>
</dbReference>
<proteinExistence type="predicted"/>
<accession>A0ABW4WTD7</accession>
<organism evidence="4 5">
    <name type="scientific">Pontibacter silvestris</name>
    <dbReference type="NCBI Taxonomy" id="2305183"/>
    <lineage>
        <taxon>Bacteria</taxon>
        <taxon>Pseudomonadati</taxon>
        <taxon>Bacteroidota</taxon>
        <taxon>Cytophagia</taxon>
        <taxon>Cytophagales</taxon>
        <taxon>Hymenobacteraceae</taxon>
        <taxon>Pontibacter</taxon>
    </lineage>
</organism>
<evidence type="ECO:0000256" key="1">
    <source>
        <dbReference type="SAM" id="Coils"/>
    </source>
</evidence>
<dbReference type="InterPro" id="IPR025419">
    <property type="entry name" value="DUF4142"/>
</dbReference>
<dbReference type="PANTHER" id="PTHR38593:SF1">
    <property type="entry name" value="BLR2558 PROTEIN"/>
    <property type="match status" value="1"/>
</dbReference>
<evidence type="ECO:0000313" key="5">
    <source>
        <dbReference type="Proteomes" id="UP001597369"/>
    </source>
</evidence>
<evidence type="ECO:0000256" key="2">
    <source>
        <dbReference type="SAM" id="SignalP"/>
    </source>
</evidence>
<keyword evidence="2" id="KW-0732">Signal</keyword>
<evidence type="ECO:0000313" key="4">
    <source>
        <dbReference type="EMBL" id="MFD2065917.1"/>
    </source>
</evidence>
<comment type="caution">
    <text evidence="4">The sequence shown here is derived from an EMBL/GenBank/DDBJ whole genome shotgun (WGS) entry which is preliminary data.</text>
</comment>
<keyword evidence="1" id="KW-0175">Coiled coil</keyword>
<feature type="chain" id="PRO_5045143735" evidence="2">
    <location>
        <begin position="19"/>
        <end position="208"/>
    </location>
</feature>
<keyword evidence="5" id="KW-1185">Reference proteome</keyword>
<protein>
    <submittedName>
        <fullName evidence="4">DUF4142 domain-containing protein</fullName>
    </submittedName>
</protein>
<dbReference type="Pfam" id="PF13628">
    <property type="entry name" value="DUF4142"/>
    <property type="match status" value="1"/>
</dbReference>
<reference evidence="5" key="1">
    <citation type="journal article" date="2019" name="Int. J. Syst. Evol. Microbiol.">
        <title>The Global Catalogue of Microorganisms (GCM) 10K type strain sequencing project: providing services to taxonomists for standard genome sequencing and annotation.</title>
        <authorList>
            <consortium name="The Broad Institute Genomics Platform"/>
            <consortium name="The Broad Institute Genome Sequencing Center for Infectious Disease"/>
            <person name="Wu L."/>
            <person name="Ma J."/>
        </authorList>
    </citation>
    <scope>NUCLEOTIDE SEQUENCE [LARGE SCALE GENOMIC DNA]</scope>
    <source>
        <strain evidence="5">JCM 16545</strain>
    </source>
</reference>
<name>A0ABW4WTD7_9BACT</name>
<dbReference type="RefSeq" id="WP_229962210.1">
    <property type="nucleotide sequence ID" value="NZ_JAJJWI010000020.1"/>
</dbReference>
<gene>
    <name evidence="4" type="ORF">ACFSKU_03415</name>
</gene>
<feature type="coiled-coil region" evidence="1">
    <location>
        <begin position="141"/>
        <end position="194"/>
    </location>
</feature>
<feature type="domain" description="DUF4142" evidence="3">
    <location>
        <begin position="49"/>
        <end position="187"/>
    </location>
</feature>